<dbReference type="PANTHER" id="PTHR32114:SF2">
    <property type="entry name" value="ABC TRANSPORTER ABCH.3"/>
    <property type="match status" value="1"/>
</dbReference>
<evidence type="ECO:0000256" key="1">
    <source>
        <dbReference type="ARBA" id="ARBA00006930"/>
    </source>
</evidence>
<dbReference type="SUPFAM" id="SSF52540">
    <property type="entry name" value="P-loop containing nucleoside triphosphate hydrolases"/>
    <property type="match status" value="1"/>
</dbReference>
<dbReference type="Pfam" id="PF13476">
    <property type="entry name" value="AAA_23"/>
    <property type="match status" value="1"/>
</dbReference>
<feature type="coiled-coil region" evidence="4">
    <location>
        <begin position="350"/>
        <end position="394"/>
    </location>
</feature>
<dbReference type="eggNOG" id="COG0419">
    <property type="taxonomic scope" value="Bacteria"/>
</dbReference>
<dbReference type="EMBL" id="AEEH01000048">
    <property type="protein sequence ID" value="EFM24713.1"/>
    <property type="molecule type" value="Genomic_DNA"/>
</dbReference>
<feature type="coiled-coil region" evidence="4">
    <location>
        <begin position="172"/>
        <end position="219"/>
    </location>
</feature>
<protein>
    <recommendedName>
        <fullName evidence="3">Nuclease SbcCD subunit C</fullName>
    </recommendedName>
</protein>
<dbReference type="InterPro" id="IPR027417">
    <property type="entry name" value="P-loop_NTPase"/>
</dbReference>
<gene>
    <name evidence="6" type="ORF">HMPREF9225_1579</name>
</gene>
<dbReference type="STRING" id="862517.HMPREF9225_1579"/>
<evidence type="ECO:0000259" key="5">
    <source>
        <dbReference type="Pfam" id="PF13476"/>
    </source>
</evidence>
<keyword evidence="4" id="KW-0175">Coiled coil</keyword>
<sequence length="435" mass="50828">MKYIKKVHLINFQSHADSILDFEEGLNVILGRSDSGKTAVIRAIKWALYNEPRGDYFVRIGEKDTSVEITFSDDTVLKRARNGNKNVYEFKNLLGEVTRYEGFGGEVPQEIIDQTEIFKDSIGQNSQILYIQDQLEGPFLLSLSPGQKAAEIGKLIGVDILDIAITNTRRDTLKLNGILREKKEEKEKLEKELEGFSFLEEDEKKLNRLIEIQKALSEKEDKLNKLSFLYDGLSKIKKSIEEQKAIIEKFKDLENTKNIFEKLEHLGLKLNLLENAHSKLVKSKDDLEKNKKVIDNLVNLDKSLEKYRESEEKFRNLQTFYRYYKEIKIFDERISNGNIYIKNFTDVERAKESYTRLDSLNRKLNMLEEIGINLKNLNNEILRINSQLKSIDKEKENILLKYEEIYKKLDYCPFCYSKIGNESRQNILDHLRGEI</sequence>
<keyword evidence="7" id="KW-1185">Reference proteome</keyword>
<dbReference type="SUPFAM" id="SSF75712">
    <property type="entry name" value="Rad50 coiled-coil Zn hook"/>
    <property type="match status" value="1"/>
</dbReference>
<dbReference type="InterPro" id="IPR038729">
    <property type="entry name" value="Rad50/SbcC_AAA"/>
</dbReference>
<proteinExistence type="inferred from homology"/>
<dbReference type="Gene3D" id="1.10.287.510">
    <property type="entry name" value="Helix hairpin bin"/>
    <property type="match status" value="1"/>
</dbReference>
<name>E0NN40_9FIRM</name>
<reference evidence="6 7" key="1">
    <citation type="submission" date="2010-07" db="EMBL/GenBank/DDBJ databases">
        <authorList>
            <person name="Muzny D."/>
            <person name="Qin X."/>
            <person name="Deng J."/>
            <person name="Jiang H."/>
            <person name="Liu Y."/>
            <person name="Qu J."/>
            <person name="Song X.-Z."/>
            <person name="Zhang L."/>
            <person name="Thornton R."/>
            <person name="Coyle M."/>
            <person name="Francisco L."/>
            <person name="Jackson L."/>
            <person name="Javaid M."/>
            <person name="Korchina V."/>
            <person name="Kovar C."/>
            <person name="Mata R."/>
            <person name="Mathew T."/>
            <person name="Ngo R."/>
            <person name="Nguyen L."/>
            <person name="Nguyen N."/>
            <person name="Okwuonu G."/>
            <person name="Ongeri F."/>
            <person name="Pham C."/>
            <person name="Simmons D."/>
            <person name="Wilczek-Boney K."/>
            <person name="Hale W."/>
            <person name="Jakkamsetti A."/>
            <person name="Pham P."/>
            <person name="Ruth R."/>
            <person name="San Lucas F."/>
            <person name="Warren J."/>
            <person name="Zhang J."/>
            <person name="Zhao Z."/>
            <person name="Zhou C."/>
            <person name="Zhu D."/>
            <person name="Lee S."/>
            <person name="Bess C."/>
            <person name="Blankenburg K."/>
            <person name="Forbes L."/>
            <person name="Fu Q."/>
            <person name="Gubbala S."/>
            <person name="Hirani K."/>
            <person name="Jayaseelan J.C."/>
            <person name="Lara F."/>
            <person name="Munidasa M."/>
            <person name="Palculict T."/>
            <person name="Patil S."/>
            <person name="Pu L.-L."/>
            <person name="Saada N."/>
            <person name="Tang L."/>
            <person name="Weissenberger G."/>
            <person name="Zhu Y."/>
            <person name="Hemphill L."/>
            <person name="Shang Y."/>
            <person name="Youmans B."/>
            <person name="Ayvaz T."/>
            <person name="Ross M."/>
            <person name="Santibanez J."/>
            <person name="Aqrawi P."/>
            <person name="Gross S."/>
            <person name="Joshi V."/>
            <person name="Fowler G."/>
            <person name="Nazareth L."/>
            <person name="Reid J."/>
            <person name="Worley K."/>
            <person name="Petrosino J."/>
            <person name="Highlander S."/>
            <person name="Gibbs R."/>
        </authorList>
    </citation>
    <scope>NUCLEOTIDE SEQUENCE [LARGE SCALE GENOMIC DNA]</scope>
    <source>
        <strain evidence="6 7">ATCC BAA-1640</strain>
    </source>
</reference>
<dbReference type="Proteomes" id="UP000003280">
    <property type="component" value="Unassembled WGS sequence"/>
</dbReference>
<organism evidence="6 7">
    <name type="scientific">Peptoniphilus duerdenii ATCC BAA-1640</name>
    <dbReference type="NCBI Taxonomy" id="862517"/>
    <lineage>
        <taxon>Bacteria</taxon>
        <taxon>Bacillati</taxon>
        <taxon>Bacillota</taxon>
        <taxon>Tissierellia</taxon>
        <taxon>Tissierellales</taxon>
        <taxon>Peptoniphilaceae</taxon>
        <taxon>Peptoniphilus</taxon>
    </lineage>
</organism>
<dbReference type="AlphaFoldDB" id="E0NN40"/>
<dbReference type="GO" id="GO:0006302">
    <property type="term" value="P:double-strand break repair"/>
    <property type="evidence" value="ECO:0007669"/>
    <property type="project" value="InterPro"/>
</dbReference>
<comment type="subunit">
    <text evidence="2">Heterodimer of SbcC and SbcD.</text>
</comment>
<feature type="domain" description="Rad50/SbcC-type AAA" evidence="5">
    <location>
        <begin position="6"/>
        <end position="263"/>
    </location>
</feature>
<evidence type="ECO:0000256" key="3">
    <source>
        <dbReference type="ARBA" id="ARBA00013368"/>
    </source>
</evidence>
<comment type="similarity">
    <text evidence="1">Belongs to the SMC family. SbcC subfamily.</text>
</comment>
<dbReference type="RefSeq" id="WP_008902354.1">
    <property type="nucleotide sequence ID" value="NZ_GL397071.1"/>
</dbReference>
<evidence type="ECO:0000256" key="2">
    <source>
        <dbReference type="ARBA" id="ARBA00011322"/>
    </source>
</evidence>
<evidence type="ECO:0000313" key="6">
    <source>
        <dbReference type="EMBL" id="EFM24713.1"/>
    </source>
</evidence>
<evidence type="ECO:0000313" key="7">
    <source>
        <dbReference type="Proteomes" id="UP000003280"/>
    </source>
</evidence>
<comment type="caution">
    <text evidence="6">The sequence shown here is derived from an EMBL/GenBank/DDBJ whole genome shotgun (WGS) entry which is preliminary data.</text>
</comment>
<dbReference type="HOGENOM" id="CLU_564643_0_0_9"/>
<dbReference type="OrthoDB" id="267455at2"/>
<dbReference type="Gene3D" id="3.40.50.300">
    <property type="entry name" value="P-loop containing nucleotide triphosphate hydrolases"/>
    <property type="match status" value="1"/>
</dbReference>
<dbReference type="PANTHER" id="PTHR32114">
    <property type="entry name" value="ABC TRANSPORTER ABCH.3"/>
    <property type="match status" value="1"/>
</dbReference>
<evidence type="ECO:0000256" key="4">
    <source>
        <dbReference type="SAM" id="Coils"/>
    </source>
</evidence>
<accession>E0NN40</accession>
<dbReference type="GO" id="GO:0016887">
    <property type="term" value="F:ATP hydrolysis activity"/>
    <property type="evidence" value="ECO:0007669"/>
    <property type="project" value="InterPro"/>
</dbReference>